<feature type="compositionally biased region" description="Acidic residues" evidence="1">
    <location>
        <begin position="128"/>
        <end position="137"/>
    </location>
</feature>
<protein>
    <submittedName>
        <fullName evidence="3">Uncharacterized protein</fullName>
    </submittedName>
</protein>
<organism evidence="3 4">
    <name type="scientific">Cimex lectularius</name>
    <name type="common">Bed bug</name>
    <name type="synonym">Acanthia lectularia</name>
    <dbReference type="NCBI Taxonomy" id="79782"/>
    <lineage>
        <taxon>Eukaryota</taxon>
        <taxon>Metazoa</taxon>
        <taxon>Ecdysozoa</taxon>
        <taxon>Arthropoda</taxon>
        <taxon>Hexapoda</taxon>
        <taxon>Insecta</taxon>
        <taxon>Pterygota</taxon>
        <taxon>Neoptera</taxon>
        <taxon>Paraneoptera</taxon>
        <taxon>Hemiptera</taxon>
        <taxon>Heteroptera</taxon>
        <taxon>Panheteroptera</taxon>
        <taxon>Cimicomorpha</taxon>
        <taxon>Cimicidae</taxon>
        <taxon>Cimex</taxon>
    </lineage>
</organism>
<evidence type="ECO:0000256" key="2">
    <source>
        <dbReference type="SAM" id="SignalP"/>
    </source>
</evidence>
<accession>A0A8I6S8M4</accession>
<dbReference type="EnsemblMetazoa" id="XM_014404022.2">
    <property type="protein sequence ID" value="XP_014259508.1"/>
    <property type="gene ID" value="LOC106672508"/>
</dbReference>
<evidence type="ECO:0000313" key="4">
    <source>
        <dbReference type="Proteomes" id="UP000494040"/>
    </source>
</evidence>
<feature type="signal peptide" evidence="2">
    <location>
        <begin position="1"/>
        <end position="23"/>
    </location>
</feature>
<feature type="region of interest" description="Disordered" evidence="1">
    <location>
        <begin position="124"/>
        <end position="156"/>
    </location>
</feature>
<dbReference type="Proteomes" id="UP000494040">
    <property type="component" value="Unassembled WGS sequence"/>
</dbReference>
<dbReference type="OrthoDB" id="6629297at2759"/>
<name>A0A8I6S8M4_CIMLE</name>
<keyword evidence="4" id="KW-1185">Reference proteome</keyword>
<dbReference type="KEGG" id="clec:106672508"/>
<dbReference type="AlphaFoldDB" id="A0A8I6S8M4"/>
<evidence type="ECO:0000313" key="3">
    <source>
        <dbReference type="EnsemblMetazoa" id="XP_014259508.1"/>
    </source>
</evidence>
<evidence type="ECO:0000256" key="1">
    <source>
        <dbReference type="SAM" id="MobiDB-lite"/>
    </source>
</evidence>
<keyword evidence="2" id="KW-0732">Signal</keyword>
<proteinExistence type="predicted"/>
<feature type="compositionally biased region" description="Polar residues" evidence="1">
    <location>
        <begin position="145"/>
        <end position="156"/>
    </location>
</feature>
<dbReference type="RefSeq" id="XP_014259508.1">
    <property type="nucleotide sequence ID" value="XM_014404022.2"/>
</dbReference>
<feature type="chain" id="PRO_5035303948" evidence="2">
    <location>
        <begin position="24"/>
        <end position="173"/>
    </location>
</feature>
<sequence length="173" mass="19146">MLPRLLTFGTYLLIYGYFSAVLGSDHACFICRANGEENNLELEYQFPGIKPPVCIRGITPTAMACPPKYKGCVTQYRGVNMVKACGEVAIDSCNIVNRVEYCYCKGRLCNRKDKAISELTVFEKEKPSDDEDLEEGSGSEPPINPGQTQLRSSSSENLYQHSSSLIAILIFAL</sequence>
<reference evidence="3" key="1">
    <citation type="submission" date="2022-01" db="UniProtKB">
        <authorList>
            <consortium name="EnsemblMetazoa"/>
        </authorList>
    </citation>
    <scope>IDENTIFICATION</scope>
</reference>
<dbReference type="GeneID" id="106672508"/>